<proteinExistence type="inferred from homology"/>
<sequence>MMMPGSIRAAKPETFTLERDYDHPVSLLFWAFTNLEAKRAWYGGEGTWEVTKHTMDFEVGGWEHWRGRPNADAPWMTNDGLYLDILPDERIIHQYNMTMDGRLFTVSQQVLEFSARGAGSHLKLVEQILFIDGVDHLEDRIGGTRDMMDKLDAYLNTVPENVK</sequence>
<dbReference type="EMBL" id="FMTS01000006">
    <property type="protein sequence ID" value="SCW76832.1"/>
    <property type="molecule type" value="Genomic_DNA"/>
</dbReference>
<dbReference type="AlphaFoldDB" id="A0A1G4T5U5"/>
<name>A0A1G4T5U5_9CAUL</name>
<evidence type="ECO:0000256" key="1">
    <source>
        <dbReference type="ARBA" id="ARBA00006817"/>
    </source>
</evidence>
<evidence type="ECO:0000259" key="2">
    <source>
        <dbReference type="Pfam" id="PF08327"/>
    </source>
</evidence>
<evidence type="ECO:0000313" key="3">
    <source>
        <dbReference type="EMBL" id="SCW76832.1"/>
    </source>
</evidence>
<dbReference type="SUPFAM" id="SSF55961">
    <property type="entry name" value="Bet v1-like"/>
    <property type="match status" value="1"/>
</dbReference>
<feature type="domain" description="Activator of Hsp90 ATPase homologue 1/2-like C-terminal" evidence="2">
    <location>
        <begin position="22"/>
        <end position="155"/>
    </location>
</feature>
<dbReference type="Pfam" id="PF08327">
    <property type="entry name" value="AHSA1"/>
    <property type="match status" value="1"/>
</dbReference>
<dbReference type="STRING" id="260084.SAMN02927928_3307"/>
<gene>
    <name evidence="3" type="ORF">SAMN02927928_3307</name>
</gene>
<dbReference type="InterPro" id="IPR013538">
    <property type="entry name" value="ASHA1/2-like_C"/>
</dbReference>
<keyword evidence="4" id="KW-1185">Reference proteome</keyword>
<dbReference type="Proteomes" id="UP000199150">
    <property type="component" value="Unassembled WGS sequence"/>
</dbReference>
<accession>A0A1G4T5U5</accession>
<organism evidence="3 4">
    <name type="scientific">Asticcacaulis taihuensis</name>
    <dbReference type="NCBI Taxonomy" id="260084"/>
    <lineage>
        <taxon>Bacteria</taxon>
        <taxon>Pseudomonadati</taxon>
        <taxon>Pseudomonadota</taxon>
        <taxon>Alphaproteobacteria</taxon>
        <taxon>Caulobacterales</taxon>
        <taxon>Caulobacteraceae</taxon>
        <taxon>Asticcacaulis</taxon>
    </lineage>
</organism>
<dbReference type="Gene3D" id="3.30.530.20">
    <property type="match status" value="1"/>
</dbReference>
<protein>
    <submittedName>
        <fullName evidence="3">Uncharacterized conserved protein YndB, AHSA1/START domain</fullName>
    </submittedName>
</protein>
<comment type="similarity">
    <text evidence="1">Belongs to the AHA1 family.</text>
</comment>
<reference evidence="4" key="1">
    <citation type="submission" date="2016-10" db="EMBL/GenBank/DDBJ databases">
        <authorList>
            <person name="Varghese N."/>
            <person name="Submissions S."/>
        </authorList>
    </citation>
    <scope>NUCLEOTIDE SEQUENCE [LARGE SCALE GENOMIC DNA]</scope>
    <source>
        <strain evidence="4">CGMCC 1.3431</strain>
    </source>
</reference>
<dbReference type="InterPro" id="IPR023393">
    <property type="entry name" value="START-like_dom_sf"/>
</dbReference>
<evidence type="ECO:0000313" key="4">
    <source>
        <dbReference type="Proteomes" id="UP000199150"/>
    </source>
</evidence>
<dbReference type="RefSeq" id="WP_090650134.1">
    <property type="nucleotide sequence ID" value="NZ_CBCRYE010000010.1"/>
</dbReference>
<dbReference type="OrthoDB" id="9803476at2"/>